<dbReference type="EMBL" id="CP002454">
    <property type="protein sequence ID" value="ADV68184.1"/>
    <property type="molecule type" value="Genomic_DNA"/>
</dbReference>
<dbReference type="RefSeq" id="WP_013557688.1">
    <property type="nucleotide sequence ID" value="NC_014958.1"/>
</dbReference>
<dbReference type="AlphaFoldDB" id="E8UAU5"/>
<sequence length="154" mass="17022">MTAHDPLLLHEGDRLARHLAQILHAGADEQARVDLIGRSLTVNLVAALLPTIEQISRHAGQPLHAQVIPDERDRALVQVINAHGEEHARLPVDDVLRDALTTAGHLHPTIRAHLEDALRGSEHHLERALVAALRSAPVMNALRQQLTALLRQRR</sequence>
<name>E8UAU5_DEIML</name>
<proteinExistence type="predicted"/>
<organism evidence="1 2">
    <name type="scientific">Deinococcus maricopensis (strain DSM 21211 / LMG 22137 / NRRL B-23946 / LB-34)</name>
    <dbReference type="NCBI Taxonomy" id="709986"/>
    <lineage>
        <taxon>Bacteria</taxon>
        <taxon>Thermotogati</taxon>
        <taxon>Deinococcota</taxon>
        <taxon>Deinococci</taxon>
        <taxon>Deinococcales</taxon>
        <taxon>Deinococcaceae</taxon>
        <taxon>Deinococcus</taxon>
    </lineage>
</organism>
<gene>
    <name evidence="1" type="ordered locus">Deima_2550</name>
</gene>
<accession>E8UAU5</accession>
<evidence type="ECO:0000313" key="2">
    <source>
        <dbReference type="Proteomes" id="UP000008635"/>
    </source>
</evidence>
<dbReference type="OrthoDB" id="68132at2"/>
<evidence type="ECO:0000313" key="1">
    <source>
        <dbReference type="EMBL" id="ADV68184.1"/>
    </source>
</evidence>
<dbReference type="Proteomes" id="UP000008635">
    <property type="component" value="Chromosome"/>
</dbReference>
<reference evidence="1 2" key="1">
    <citation type="journal article" date="2011" name="Stand. Genomic Sci.">
        <title>Complete genome sequence of Deinococcus maricopensis type strain (LB-34).</title>
        <authorList>
            <person name="Pukall R."/>
            <person name="Zeytun A."/>
            <person name="Lucas S."/>
            <person name="Lapidus A."/>
            <person name="Hammon N."/>
            <person name="Deshpande S."/>
            <person name="Nolan M."/>
            <person name="Cheng J.F."/>
            <person name="Pitluck S."/>
            <person name="Liolios K."/>
            <person name="Pagani I."/>
            <person name="Mikhailova N."/>
            <person name="Ivanova N."/>
            <person name="Mavromatis K."/>
            <person name="Pati A."/>
            <person name="Tapia R."/>
            <person name="Han C."/>
            <person name="Goodwin L."/>
            <person name="Chen A."/>
            <person name="Palaniappan K."/>
            <person name="Land M."/>
            <person name="Hauser L."/>
            <person name="Chang Y.J."/>
            <person name="Jeffries C.D."/>
            <person name="Brambilla E.M."/>
            <person name="Rohde M."/>
            <person name="Goker M."/>
            <person name="Detter J.C."/>
            <person name="Woyke T."/>
            <person name="Bristow J."/>
            <person name="Eisen J.A."/>
            <person name="Markowitz V."/>
            <person name="Hugenholtz P."/>
            <person name="Kyrpides N.C."/>
            <person name="Klenk H.P."/>
        </authorList>
    </citation>
    <scope>NUCLEOTIDE SEQUENCE [LARGE SCALE GENOMIC DNA]</scope>
    <source>
        <strain evidence="2">DSM 21211 / LMG 22137 / NRRL B-23946 / LB-34</strain>
    </source>
</reference>
<protein>
    <submittedName>
        <fullName evidence="1">Uncharacterized protein</fullName>
    </submittedName>
</protein>
<reference evidence="2" key="2">
    <citation type="submission" date="2011-01" db="EMBL/GenBank/DDBJ databases">
        <title>The complete genome of Deinococcus maricopensis DSM 21211.</title>
        <authorList>
            <consortium name="US DOE Joint Genome Institute (JGI-PGF)"/>
            <person name="Lucas S."/>
            <person name="Copeland A."/>
            <person name="Lapidus A."/>
            <person name="Goodwin L."/>
            <person name="Pitluck S."/>
            <person name="Kyrpides N."/>
            <person name="Mavromatis K."/>
            <person name="Pagani I."/>
            <person name="Ivanova N."/>
            <person name="Ovchinnikova G."/>
            <person name="Zeytun A."/>
            <person name="Detter J.C."/>
            <person name="Han C."/>
            <person name="Land M."/>
            <person name="Hauser L."/>
            <person name="Markowitz V."/>
            <person name="Cheng J.-F."/>
            <person name="Hugenholtz P."/>
            <person name="Woyke T."/>
            <person name="Wu D."/>
            <person name="Pukall R."/>
            <person name="Gehrich-Schroeter G."/>
            <person name="Brambilla E."/>
            <person name="Klenk H.-P."/>
            <person name="Eisen J.A."/>
        </authorList>
    </citation>
    <scope>NUCLEOTIDE SEQUENCE [LARGE SCALE GENOMIC DNA]</scope>
    <source>
        <strain evidence="2">DSM 21211 / LMG 22137 / NRRL B-23946 / LB-34</strain>
    </source>
</reference>
<keyword evidence="2" id="KW-1185">Reference proteome</keyword>
<dbReference type="HOGENOM" id="CLU_1746643_0_0_0"/>
<dbReference type="KEGG" id="dmr:Deima_2550"/>